<accession>A0A3N4HLE7</accession>
<reference evidence="2 3" key="1">
    <citation type="journal article" date="2018" name="Nat. Ecol. Evol.">
        <title>Pezizomycetes genomes reveal the molecular basis of ectomycorrhizal truffle lifestyle.</title>
        <authorList>
            <person name="Murat C."/>
            <person name="Payen T."/>
            <person name="Noel B."/>
            <person name="Kuo A."/>
            <person name="Morin E."/>
            <person name="Chen J."/>
            <person name="Kohler A."/>
            <person name="Krizsan K."/>
            <person name="Balestrini R."/>
            <person name="Da Silva C."/>
            <person name="Montanini B."/>
            <person name="Hainaut M."/>
            <person name="Levati E."/>
            <person name="Barry K.W."/>
            <person name="Belfiori B."/>
            <person name="Cichocki N."/>
            <person name="Clum A."/>
            <person name="Dockter R.B."/>
            <person name="Fauchery L."/>
            <person name="Guy J."/>
            <person name="Iotti M."/>
            <person name="Le Tacon F."/>
            <person name="Lindquist E.A."/>
            <person name="Lipzen A."/>
            <person name="Malagnac F."/>
            <person name="Mello A."/>
            <person name="Molinier V."/>
            <person name="Miyauchi S."/>
            <person name="Poulain J."/>
            <person name="Riccioni C."/>
            <person name="Rubini A."/>
            <person name="Sitrit Y."/>
            <person name="Splivallo R."/>
            <person name="Traeger S."/>
            <person name="Wang M."/>
            <person name="Zifcakova L."/>
            <person name="Wipf D."/>
            <person name="Zambonelli A."/>
            <person name="Paolocci F."/>
            <person name="Nowrousian M."/>
            <person name="Ottonello S."/>
            <person name="Baldrian P."/>
            <person name="Spatafora J.W."/>
            <person name="Henrissat B."/>
            <person name="Nagy L.G."/>
            <person name="Aury J.M."/>
            <person name="Wincker P."/>
            <person name="Grigoriev I.V."/>
            <person name="Bonfante P."/>
            <person name="Martin F.M."/>
        </authorList>
    </citation>
    <scope>NUCLEOTIDE SEQUENCE [LARGE SCALE GENOMIC DNA]</scope>
    <source>
        <strain evidence="2 3">RN42</strain>
    </source>
</reference>
<dbReference type="Proteomes" id="UP000275078">
    <property type="component" value="Unassembled WGS sequence"/>
</dbReference>
<evidence type="ECO:0000313" key="3">
    <source>
        <dbReference type="Proteomes" id="UP000275078"/>
    </source>
</evidence>
<evidence type="ECO:0000256" key="1">
    <source>
        <dbReference type="SAM" id="MobiDB-lite"/>
    </source>
</evidence>
<dbReference type="EMBL" id="ML119801">
    <property type="protein sequence ID" value="RPA74067.1"/>
    <property type="molecule type" value="Genomic_DNA"/>
</dbReference>
<feature type="compositionally biased region" description="Acidic residues" evidence="1">
    <location>
        <begin position="24"/>
        <end position="55"/>
    </location>
</feature>
<organism evidence="2 3">
    <name type="scientific">Ascobolus immersus RN42</name>
    <dbReference type="NCBI Taxonomy" id="1160509"/>
    <lineage>
        <taxon>Eukaryota</taxon>
        <taxon>Fungi</taxon>
        <taxon>Dikarya</taxon>
        <taxon>Ascomycota</taxon>
        <taxon>Pezizomycotina</taxon>
        <taxon>Pezizomycetes</taxon>
        <taxon>Pezizales</taxon>
        <taxon>Ascobolaceae</taxon>
        <taxon>Ascobolus</taxon>
    </lineage>
</organism>
<proteinExistence type="predicted"/>
<name>A0A3N4HLE7_ASCIM</name>
<feature type="region of interest" description="Disordered" evidence="1">
    <location>
        <begin position="1"/>
        <end position="61"/>
    </location>
</feature>
<gene>
    <name evidence="2" type="ORF">BJ508DRAFT_418770</name>
</gene>
<protein>
    <submittedName>
        <fullName evidence="2">Uncharacterized protein</fullName>
    </submittedName>
</protein>
<keyword evidence="3" id="KW-1185">Reference proteome</keyword>
<evidence type="ECO:0000313" key="2">
    <source>
        <dbReference type="EMBL" id="RPA74067.1"/>
    </source>
</evidence>
<dbReference type="AlphaFoldDB" id="A0A3N4HLE7"/>
<sequence>MTPTTVEARLVHTPSAQASSPVEIDLEKEIAEEDPVTPEQDEEAPEEEQQQDEEDQPKRLHARSFVPAQKVLQAERVTRALHEQQLHHDADSEFEALRQRLQAREFVADLVHKMRTAAVHKREVDRIHKIARRAKTEEALKEVLHMVNTVVQKRNEMIHEQREIERREAIVEGIREVLHLD</sequence>